<dbReference type="Proteomes" id="UP000018211">
    <property type="component" value="Unassembled WGS sequence"/>
</dbReference>
<reference evidence="2 3" key="1">
    <citation type="journal article" date="2013" name="ISME J.">
        <title>Comparative genomics of pathogenic lineages of Vibrio nigripulchritudo identifies virulence-associated traits.</title>
        <authorList>
            <person name="Goudenege D."/>
            <person name="Labreuche Y."/>
            <person name="Krin E."/>
            <person name="Ansquer D."/>
            <person name="Mangenot S."/>
            <person name="Calteau A."/>
            <person name="Medigue C."/>
            <person name="Mazel D."/>
            <person name="Polz M.F."/>
            <person name="Le Roux F."/>
        </authorList>
    </citation>
    <scope>NUCLEOTIDE SEQUENCE [LARGE SCALE GENOMIC DNA]</scope>
    <source>
        <strain evidence="2 3">SOn1</strain>
    </source>
</reference>
<protein>
    <submittedName>
        <fullName evidence="2">Uncharacterized protein</fullName>
    </submittedName>
</protein>
<accession>A0AAV2VUQ7</accession>
<proteinExistence type="predicted"/>
<keyword evidence="1" id="KW-0812">Transmembrane</keyword>
<evidence type="ECO:0000313" key="2">
    <source>
        <dbReference type="EMBL" id="CCO48434.1"/>
    </source>
</evidence>
<keyword evidence="1" id="KW-0472">Membrane</keyword>
<dbReference type="AlphaFoldDB" id="A0AAV2VUQ7"/>
<feature type="transmembrane region" description="Helical" evidence="1">
    <location>
        <begin position="63"/>
        <end position="83"/>
    </location>
</feature>
<feature type="transmembrane region" description="Helical" evidence="1">
    <location>
        <begin position="12"/>
        <end position="29"/>
    </location>
</feature>
<name>A0AAV2VUQ7_9VIBR</name>
<dbReference type="RefSeq" id="WP_022612915.1">
    <property type="nucleotide sequence ID" value="NZ_LK391965.1"/>
</dbReference>
<evidence type="ECO:0000256" key="1">
    <source>
        <dbReference type="SAM" id="Phobius"/>
    </source>
</evidence>
<keyword evidence="1" id="KW-1133">Transmembrane helix</keyword>
<evidence type="ECO:0000313" key="3">
    <source>
        <dbReference type="Proteomes" id="UP000018211"/>
    </source>
</evidence>
<sequence length="197" mass="22046">MNGFFEKVANKVNWILISIIACMTLSYIFGNEVKYVLALAATDIQQLHVDLYWLTIEEWLTESGHWTLVGALFFLSLGIYTLAKSIALIRYYDVPDGKYFKRLTNLALGCGLAAFGPYRSTQAFDRTKDKDTTNETAKIRTKTLELLGVNEEIANRVGKAVAKDQSGLNSLTDSSSTYIISVMNKKNLSPNQKQQGE</sequence>
<comment type="caution">
    <text evidence="2">The sequence shown here is derived from an EMBL/GenBank/DDBJ whole genome shotgun (WGS) entry which is preliminary data.</text>
</comment>
<dbReference type="PROSITE" id="PS51257">
    <property type="entry name" value="PROKAR_LIPOPROTEIN"/>
    <property type="match status" value="1"/>
</dbReference>
<organism evidence="2 3">
    <name type="scientific">Vibrio nigripulchritudo SOn1</name>
    <dbReference type="NCBI Taxonomy" id="1238450"/>
    <lineage>
        <taxon>Bacteria</taxon>
        <taxon>Pseudomonadati</taxon>
        <taxon>Pseudomonadota</taxon>
        <taxon>Gammaproteobacteria</taxon>
        <taxon>Vibrionales</taxon>
        <taxon>Vibrionaceae</taxon>
        <taxon>Vibrio</taxon>
    </lineage>
</organism>
<gene>
    <name evidence="2" type="ORF">VIBNISOn1_530003</name>
</gene>
<dbReference type="EMBL" id="CAOF01000146">
    <property type="protein sequence ID" value="CCO48434.1"/>
    <property type="molecule type" value="Genomic_DNA"/>
</dbReference>